<dbReference type="Proteomes" id="UP000239025">
    <property type="component" value="Chromosome 1"/>
</dbReference>
<name>A0A193SRN4_9PSED</name>
<accession>A0A193SRN4</accession>
<gene>
    <name evidence="2" type="ORF">PL963_02458</name>
</gene>
<dbReference type="PANTHER" id="PTHR46637:SF1">
    <property type="entry name" value="BLL5188 PROTEIN"/>
    <property type="match status" value="1"/>
</dbReference>
<dbReference type="EMBL" id="LT963395">
    <property type="protein sequence ID" value="SOS20137.1"/>
    <property type="molecule type" value="Genomic_DNA"/>
</dbReference>
<sequence>MGRPRSDDRLVRHGILWILCPGAAWRDLPEHFRPWSTVYQHFRNWRDDGTFDRILERLHIRLNREGLILDDLFHGGGCSPSLFRLRKKGGLKNR</sequence>
<dbReference type="AlphaFoldDB" id="A0A193SRN4"/>
<evidence type="ECO:0000313" key="2">
    <source>
        <dbReference type="EMBL" id="SOS20137.1"/>
    </source>
</evidence>
<evidence type="ECO:0000259" key="1">
    <source>
        <dbReference type="Pfam" id="PF13340"/>
    </source>
</evidence>
<evidence type="ECO:0000313" key="3">
    <source>
        <dbReference type="Proteomes" id="UP000239025"/>
    </source>
</evidence>
<dbReference type="InterPro" id="IPR025161">
    <property type="entry name" value="IS402-like_dom"/>
</dbReference>
<dbReference type="PANTHER" id="PTHR46637">
    <property type="entry name" value="TIS1421-TRANSPOSASE PROTEIN A"/>
    <property type="match status" value="1"/>
</dbReference>
<proteinExistence type="predicted"/>
<dbReference type="Pfam" id="PF13340">
    <property type="entry name" value="DUF4096"/>
    <property type="match status" value="1"/>
</dbReference>
<dbReference type="InterPro" id="IPR052909">
    <property type="entry name" value="Transposase_6_like"/>
</dbReference>
<organism evidence="2 3">
    <name type="scientific">Pseudomonas cerasi</name>
    <dbReference type="NCBI Taxonomy" id="1583341"/>
    <lineage>
        <taxon>Bacteria</taxon>
        <taxon>Pseudomonadati</taxon>
        <taxon>Pseudomonadota</taxon>
        <taxon>Gammaproteobacteria</taxon>
        <taxon>Pseudomonadales</taxon>
        <taxon>Pseudomonadaceae</taxon>
        <taxon>Pseudomonas</taxon>
    </lineage>
</organism>
<keyword evidence="3" id="KW-1185">Reference proteome</keyword>
<feature type="domain" description="Insertion element IS402-like" evidence="1">
    <location>
        <begin position="2"/>
        <end position="54"/>
    </location>
</feature>
<reference evidence="3" key="1">
    <citation type="submission" date="2017-11" db="EMBL/GenBank/DDBJ databases">
        <authorList>
            <person name="Blom J."/>
        </authorList>
    </citation>
    <scope>NUCLEOTIDE SEQUENCE [LARGE SCALE GENOMIC DNA]</scope>
</reference>
<protein>
    <recommendedName>
        <fullName evidence="1">Insertion element IS402-like domain-containing protein</fullName>
    </recommendedName>
</protein>